<evidence type="ECO:0000313" key="9">
    <source>
        <dbReference type="Proteomes" id="UP000070501"/>
    </source>
</evidence>
<dbReference type="InterPro" id="IPR033876">
    <property type="entry name" value="SAP-like"/>
</dbReference>
<keyword evidence="3" id="KW-0732">Signal</keyword>
<dbReference type="EMBL" id="KQ964257">
    <property type="protein sequence ID" value="KXJ88940.1"/>
    <property type="molecule type" value="Genomic_DNA"/>
</dbReference>
<evidence type="ECO:0000256" key="5">
    <source>
        <dbReference type="ARBA" id="ARBA00022801"/>
    </source>
</evidence>
<feature type="active site" evidence="6">
    <location>
        <position position="82"/>
    </location>
</feature>
<keyword evidence="9" id="KW-1185">Reference proteome</keyword>
<dbReference type="InterPro" id="IPR021109">
    <property type="entry name" value="Peptidase_aspartic_dom_sf"/>
</dbReference>
<dbReference type="PANTHER" id="PTHR47966">
    <property type="entry name" value="BETA-SITE APP-CLEAVING ENZYME, ISOFORM A-RELATED"/>
    <property type="match status" value="1"/>
</dbReference>
<gene>
    <name evidence="8" type="ORF">Micbo1qcDRAFT_207071</name>
</gene>
<dbReference type="SUPFAM" id="SSF50630">
    <property type="entry name" value="Acid proteases"/>
    <property type="match status" value="1"/>
</dbReference>
<comment type="similarity">
    <text evidence="1">Belongs to the peptidase A1 family.</text>
</comment>
<evidence type="ECO:0000313" key="8">
    <source>
        <dbReference type="EMBL" id="KXJ88940.1"/>
    </source>
</evidence>
<accession>A0A136IVC7</accession>
<name>A0A136IVC7_9PEZI</name>
<keyword evidence="4" id="KW-0064">Aspartyl protease</keyword>
<dbReference type="OrthoDB" id="771136at2759"/>
<dbReference type="InParanoid" id="A0A136IVC7"/>
<dbReference type="PROSITE" id="PS51767">
    <property type="entry name" value="PEPTIDASE_A1"/>
    <property type="match status" value="1"/>
</dbReference>
<feature type="domain" description="Peptidase A1" evidence="7">
    <location>
        <begin position="64"/>
        <end position="408"/>
    </location>
</feature>
<dbReference type="PANTHER" id="PTHR47966:SF65">
    <property type="entry name" value="ASPARTIC-TYPE ENDOPEPTIDASE"/>
    <property type="match status" value="1"/>
</dbReference>
<evidence type="ECO:0000256" key="1">
    <source>
        <dbReference type="ARBA" id="ARBA00007447"/>
    </source>
</evidence>
<evidence type="ECO:0000259" key="7">
    <source>
        <dbReference type="PROSITE" id="PS51767"/>
    </source>
</evidence>
<dbReference type="Gene3D" id="2.40.70.10">
    <property type="entry name" value="Acid Proteases"/>
    <property type="match status" value="2"/>
</dbReference>
<dbReference type="PRINTS" id="PR00792">
    <property type="entry name" value="PEPSIN"/>
</dbReference>
<feature type="active site" evidence="6">
    <location>
        <position position="287"/>
    </location>
</feature>
<dbReference type="Proteomes" id="UP000070501">
    <property type="component" value="Unassembled WGS sequence"/>
</dbReference>
<keyword evidence="5" id="KW-0378">Hydrolase</keyword>
<organism evidence="8 9">
    <name type="scientific">Microdochium bolleyi</name>
    <dbReference type="NCBI Taxonomy" id="196109"/>
    <lineage>
        <taxon>Eukaryota</taxon>
        <taxon>Fungi</taxon>
        <taxon>Dikarya</taxon>
        <taxon>Ascomycota</taxon>
        <taxon>Pezizomycotina</taxon>
        <taxon>Sordariomycetes</taxon>
        <taxon>Xylariomycetidae</taxon>
        <taxon>Xylariales</taxon>
        <taxon>Microdochiaceae</taxon>
        <taxon>Microdochium</taxon>
    </lineage>
</organism>
<dbReference type="STRING" id="196109.A0A136IVC7"/>
<dbReference type="InterPro" id="IPR033121">
    <property type="entry name" value="PEPTIDASE_A1"/>
</dbReference>
<dbReference type="Pfam" id="PF00026">
    <property type="entry name" value="Asp"/>
    <property type="match status" value="1"/>
</dbReference>
<dbReference type="CDD" id="cd05474">
    <property type="entry name" value="SAP_like"/>
    <property type="match status" value="1"/>
</dbReference>
<dbReference type="InterPro" id="IPR001461">
    <property type="entry name" value="Aspartic_peptidase_A1"/>
</dbReference>
<protein>
    <submittedName>
        <fullName evidence="8">Aspartic peptidase domain-containing protein</fullName>
    </submittedName>
</protein>
<dbReference type="GO" id="GO:0006508">
    <property type="term" value="P:proteolysis"/>
    <property type="evidence" value="ECO:0007669"/>
    <property type="project" value="UniProtKB-KW"/>
</dbReference>
<evidence type="ECO:0000256" key="4">
    <source>
        <dbReference type="ARBA" id="ARBA00022750"/>
    </source>
</evidence>
<dbReference type="GO" id="GO:0004190">
    <property type="term" value="F:aspartic-type endopeptidase activity"/>
    <property type="evidence" value="ECO:0007669"/>
    <property type="project" value="UniProtKB-KW"/>
</dbReference>
<keyword evidence="2" id="KW-0645">Protease</keyword>
<evidence type="ECO:0000256" key="2">
    <source>
        <dbReference type="ARBA" id="ARBA00022670"/>
    </source>
</evidence>
<dbReference type="AlphaFoldDB" id="A0A136IVC7"/>
<proteinExistence type="inferred from homology"/>
<evidence type="ECO:0000256" key="3">
    <source>
        <dbReference type="ARBA" id="ARBA00022729"/>
    </source>
</evidence>
<sequence>MRASCISVLGLSAASSAYTTDRSQQNRPLRLPIVRSDTRAAFGNGLDSRGVESLDLANRSDIAYYARLDIGSPPQPQYVLLDTGSYELWVNPDCTVLKNEQDRHFCQALGHYNSSASSTAVSLGENRTLQYGVGSVSFDYYTETIGLGGSSDATIQQLQFGVARRTKNETSGILGLGYGKNLLATDYPNFIDQLAEQGHTQTRAFSVALGSKSEPDGGVVMFGGIDTSKFSGRLQTLPIIPPSESPDGSPRYWVSLRSMSLSSPGSSEAAPTSETYEGSRNLSAFLDTGTTMTLLPTALASRIAADFGGKTPSRPDANGQFEIDCESSARAGSSSSSQGTLDFTFDGVTIRAPRSEMVREYYGGGTAAGGRRCYLGIGASERYVLLGASMLRSAYVVFDQTNHAIHLAQYANCDGGGSGSSSSSHEIEITAGLDFGSVAGNCSLSSE</sequence>
<reference evidence="9" key="1">
    <citation type="submission" date="2016-02" db="EMBL/GenBank/DDBJ databases">
        <title>Draft genome sequence of Microdochium bolleyi, a fungal endophyte of beachgrass.</title>
        <authorList>
            <consortium name="DOE Joint Genome Institute"/>
            <person name="David A.S."/>
            <person name="May G."/>
            <person name="Haridas S."/>
            <person name="Lim J."/>
            <person name="Wang M."/>
            <person name="Labutti K."/>
            <person name="Lipzen A."/>
            <person name="Barry K."/>
            <person name="Grigoriev I.V."/>
        </authorList>
    </citation>
    <scope>NUCLEOTIDE SEQUENCE [LARGE SCALE GENOMIC DNA]</scope>
    <source>
        <strain evidence="9">J235TASD1</strain>
    </source>
</reference>
<evidence type="ECO:0000256" key="6">
    <source>
        <dbReference type="PIRSR" id="PIRSR601461-1"/>
    </source>
</evidence>